<protein>
    <submittedName>
        <fullName evidence="2">Uncharacterized protein</fullName>
    </submittedName>
</protein>
<dbReference type="WBParaSite" id="JU765_v2.g19167.t1">
    <property type="protein sequence ID" value="JU765_v2.g19167.t1"/>
    <property type="gene ID" value="JU765_v2.g19167"/>
</dbReference>
<evidence type="ECO:0000313" key="1">
    <source>
        <dbReference type="Proteomes" id="UP000887576"/>
    </source>
</evidence>
<reference evidence="2" key="1">
    <citation type="submission" date="2022-11" db="UniProtKB">
        <authorList>
            <consortium name="WormBaseParasite"/>
        </authorList>
    </citation>
    <scope>IDENTIFICATION</scope>
</reference>
<evidence type="ECO:0000313" key="2">
    <source>
        <dbReference type="WBParaSite" id="JU765_v2.g19167.t1"/>
    </source>
</evidence>
<name>A0AC34QTG7_9BILA</name>
<proteinExistence type="predicted"/>
<dbReference type="Proteomes" id="UP000887576">
    <property type="component" value="Unplaced"/>
</dbReference>
<organism evidence="1 2">
    <name type="scientific">Panagrolaimus sp. JU765</name>
    <dbReference type="NCBI Taxonomy" id="591449"/>
    <lineage>
        <taxon>Eukaryota</taxon>
        <taxon>Metazoa</taxon>
        <taxon>Ecdysozoa</taxon>
        <taxon>Nematoda</taxon>
        <taxon>Chromadorea</taxon>
        <taxon>Rhabditida</taxon>
        <taxon>Tylenchina</taxon>
        <taxon>Panagrolaimomorpha</taxon>
        <taxon>Panagrolaimoidea</taxon>
        <taxon>Panagrolaimidae</taxon>
        <taxon>Panagrolaimus</taxon>
    </lineage>
</organism>
<sequence length="518" mass="59301">MSGFKPFRYKDEVSKSVEKRKESLGAKPNTKKPVSELPATYRSKSISNGKRTNSDSNEKEKLRRLNSNESSDSNEKEKLHRLNSNESSGLHSRLDSSLFSNLNDSAICSDDTFEDEQHLPTAPPSLKSVSNVKNQNNPPEANQNIQNYESTRPPSNVPTEPINCPSMTDEPMEQVDNPVSALSIPELFTVYDQLLPVLNDVTPNSFCIRSKRDQLSSMIGTITKVLKDSRVALENCQSSESTKQLKDEISRLEADNFEQLRKNRECMKKIADSEAEILHLKRNPQRLPSIDVHKSEKEALALELETSKRENHRLNNAIKASEREIGVLKESFKAKIDENENLRSELENTKLQLNNYPNTIQQLEEKNNEIKTLNETIQKLTEEIEKVKKQLADATANNAEPQTVQHFLQKLRELEDKYEDEKARSARRGKNFAMQKADFDRVHKERNELKEKLGELTKENENLKERILQLEKRVDETSQFEVIQEAMVEFDAEVLKKNAEVADLNAEISKLTEKKNLL</sequence>
<accession>A0AC34QTG7</accession>